<evidence type="ECO:0000259" key="9">
    <source>
        <dbReference type="Pfam" id="PF02579"/>
    </source>
</evidence>
<evidence type="ECO:0000256" key="6">
    <source>
        <dbReference type="ARBA" id="ARBA00023136"/>
    </source>
</evidence>
<dbReference type="SUPFAM" id="SSF53146">
    <property type="entry name" value="Nitrogenase accessory factor-like"/>
    <property type="match status" value="1"/>
</dbReference>
<dbReference type="NCBIfam" id="TIGR01297">
    <property type="entry name" value="CDF"/>
    <property type="match status" value="1"/>
</dbReference>
<keyword evidence="4 7" id="KW-0812">Transmembrane</keyword>
<dbReference type="SUPFAM" id="SSF160240">
    <property type="entry name" value="Cation efflux protein cytoplasmic domain-like"/>
    <property type="match status" value="1"/>
</dbReference>
<dbReference type="InterPro" id="IPR036105">
    <property type="entry name" value="DiNase_FeMo-co_biosyn_sf"/>
</dbReference>
<evidence type="ECO:0000313" key="11">
    <source>
        <dbReference type="EMBL" id="AMM40937.1"/>
    </source>
</evidence>
<dbReference type="GO" id="GO:0015341">
    <property type="term" value="F:zinc efflux antiporter activity"/>
    <property type="evidence" value="ECO:0007669"/>
    <property type="project" value="TreeGrafter"/>
</dbReference>
<feature type="transmembrane region" description="Helical" evidence="7">
    <location>
        <begin position="75"/>
        <end position="92"/>
    </location>
</feature>
<evidence type="ECO:0000256" key="2">
    <source>
        <dbReference type="ARBA" id="ARBA00008114"/>
    </source>
</evidence>
<dbReference type="InterPro" id="IPR027470">
    <property type="entry name" value="Cation_efflux_CTD"/>
</dbReference>
<reference evidence="12" key="2">
    <citation type="journal article" date="2020" name="mSystems">
        <title>Genome- and Community-Level Interaction Insights into Carbon Utilization and Element Cycling Functions of Hydrothermarchaeota in Hydrothermal Sediment.</title>
        <authorList>
            <person name="Zhou Z."/>
            <person name="Liu Y."/>
            <person name="Xu W."/>
            <person name="Pan J."/>
            <person name="Luo Z.H."/>
            <person name="Li M."/>
        </authorList>
    </citation>
    <scope>NUCLEOTIDE SEQUENCE [LARGE SCALE GENOMIC DNA]</scope>
    <source>
        <strain evidence="12">HyVt-389</strain>
    </source>
</reference>
<dbReference type="InterPro" id="IPR050291">
    <property type="entry name" value="CDF_Transporter"/>
</dbReference>
<dbReference type="Proteomes" id="UP000885738">
    <property type="component" value="Unassembled WGS sequence"/>
</dbReference>
<feature type="domain" description="Dinitrogenase iron-molybdenum cofactor biosynthesis" evidence="9">
    <location>
        <begin position="296"/>
        <end position="389"/>
    </location>
</feature>
<accession>A0A7C2A8B6</accession>
<feature type="domain" description="Cation efflux protein transmembrane" evidence="8">
    <location>
        <begin position="9"/>
        <end position="198"/>
    </location>
</feature>
<dbReference type="InterPro" id="IPR003731">
    <property type="entry name" value="Di-Nase_FeMo-co_biosynth"/>
</dbReference>
<dbReference type="InterPro" id="IPR002524">
    <property type="entry name" value="Cation_efflux"/>
</dbReference>
<name>A0A7C2A8B6_DESA2</name>
<dbReference type="EMBL" id="CP013015">
    <property type="protein sequence ID" value="AMM40937.1"/>
    <property type="molecule type" value="Genomic_DNA"/>
</dbReference>
<organism evidence="12">
    <name type="scientific">Desulfofervidus auxilii</name>
    <dbReference type="NCBI Taxonomy" id="1621989"/>
    <lineage>
        <taxon>Bacteria</taxon>
        <taxon>Pseudomonadati</taxon>
        <taxon>Thermodesulfobacteriota</taxon>
        <taxon>Candidatus Desulfofervidia</taxon>
        <taxon>Candidatus Desulfofervidales</taxon>
        <taxon>Candidatus Desulfofervidaceae</taxon>
        <taxon>Candidatus Desulfofervidus</taxon>
    </lineage>
</organism>
<dbReference type="GO" id="GO:0006882">
    <property type="term" value="P:intracellular zinc ion homeostasis"/>
    <property type="evidence" value="ECO:0007669"/>
    <property type="project" value="TreeGrafter"/>
</dbReference>
<dbReference type="InterPro" id="IPR058533">
    <property type="entry name" value="Cation_efflux_TM"/>
</dbReference>
<evidence type="ECO:0000313" key="12">
    <source>
        <dbReference type="EMBL" id="HEC67835.1"/>
    </source>
</evidence>
<dbReference type="GO" id="GO:0005886">
    <property type="term" value="C:plasma membrane"/>
    <property type="evidence" value="ECO:0007669"/>
    <property type="project" value="TreeGrafter"/>
</dbReference>
<dbReference type="GO" id="GO:0015093">
    <property type="term" value="F:ferrous iron transmembrane transporter activity"/>
    <property type="evidence" value="ECO:0007669"/>
    <property type="project" value="TreeGrafter"/>
</dbReference>
<comment type="subcellular location">
    <subcellularLocation>
        <location evidence="1">Membrane</location>
        <topology evidence="1">Multi-pass membrane protein</topology>
    </subcellularLocation>
</comment>
<evidence type="ECO:0000259" key="8">
    <source>
        <dbReference type="Pfam" id="PF01545"/>
    </source>
</evidence>
<dbReference type="OrthoDB" id="9806522at2"/>
<dbReference type="Proteomes" id="UP000070560">
    <property type="component" value="Chromosome"/>
</dbReference>
<dbReference type="KEGG" id="daw:HS1_001133"/>
<proteinExistence type="inferred from homology"/>
<dbReference type="InterPro" id="IPR027469">
    <property type="entry name" value="Cation_efflux_TMD_sf"/>
</dbReference>
<dbReference type="RefSeq" id="WP_082757657.1">
    <property type="nucleotide sequence ID" value="NZ_CP013015.1"/>
</dbReference>
<keyword evidence="5 7" id="KW-1133">Transmembrane helix</keyword>
<dbReference type="Gene3D" id="3.30.70.1350">
    <property type="entry name" value="Cation efflux protein, cytoplasmic domain"/>
    <property type="match status" value="1"/>
</dbReference>
<feature type="transmembrane region" description="Helical" evidence="7">
    <location>
        <begin position="7"/>
        <end position="26"/>
    </location>
</feature>
<keyword evidence="13" id="KW-1185">Reference proteome</keyword>
<protein>
    <submittedName>
        <fullName evidence="12">Cation diffusion facilitator family transporter</fullName>
    </submittedName>
</protein>
<evidence type="ECO:0000313" key="13">
    <source>
        <dbReference type="Proteomes" id="UP000070560"/>
    </source>
</evidence>
<dbReference type="Gene3D" id="1.20.1510.10">
    <property type="entry name" value="Cation efflux protein transmembrane domain"/>
    <property type="match status" value="1"/>
</dbReference>
<dbReference type="PANTHER" id="PTHR43840">
    <property type="entry name" value="MITOCHONDRIAL METAL TRANSPORTER 1-RELATED"/>
    <property type="match status" value="1"/>
</dbReference>
<dbReference type="Pfam" id="PF01545">
    <property type="entry name" value="Cation_efflux"/>
    <property type="match status" value="1"/>
</dbReference>
<evidence type="ECO:0000256" key="5">
    <source>
        <dbReference type="ARBA" id="ARBA00022989"/>
    </source>
</evidence>
<dbReference type="EMBL" id="DRIH01000110">
    <property type="protein sequence ID" value="HEC67835.1"/>
    <property type="molecule type" value="Genomic_DNA"/>
</dbReference>
<evidence type="ECO:0000259" key="10">
    <source>
        <dbReference type="Pfam" id="PF16916"/>
    </source>
</evidence>
<gene>
    <name evidence="12" type="ORF">ENI35_03355</name>
    <name evidence="11" type="ORF">HS1_001133</name>
</gene>
<dbReference type="Pfam" id="PF02579">
    <property type="entry name" value="Nitro_FeMo-Co"/>
    <property type="match status" value="1"/>
</dbReference>
<dbReference type="AlphaFoldDB" id="A0A7C2A8B6"/>
<evidence type="ECO:0000256" key="7">
    <source>
        <dbReference type="SAM" id="Phobius"/>
    </source>
</evidence>
<feature type="transmembrane region" description="Helical" evidence="7">
    <location>
        <begin position="151"/>
        <end position="168"/>
    </location>
</feature>
<evidence type="ECO:0000256" key="3">
    <source>
        <dbReference type="ARBA" id="ARBA00022448"/>
    </source>
</evidence>
<dbReference type="Pfam" id="PF16916">
    <property type="entry name" value="ZT_dimer"/>
    <property type="match status" value="1"/>
</dbReference>
<dbReference type="GO" id="GO:0015086">
    <property type="term" value="F:cadmium ion transmembrane transporter activity"/>
    <property type="evidence" value="ECO:0007669"/>
    <property type="project" value="TreeGrafter"/>
</dbReference>
<reference evidence="11 13" key="1">
    <citation type="submission" date="2015-10" db="EMBL/GenBank/DDBJ databases">
        <title>Candidatus Desulfofervidus auxilii, a hydrogenotrophic sulfate-reducing bacterium involved in the thermophilic anaerobic oxidation of methane.</title>
        <authorList>
            <person name="Krukenberg V."/>
            <person name="Richter M."/>
            <person name="Wegener G."/>
        </authorList>
    </citation>
    <scope>NUCLEOTIDE SEQUENCE [LARGE SCALE GENOMIC DNA]</scope>
    <source>
        <strain evidence="11 13">HS1</strain>
    </source>
</reference>
<dbReference type="Gene3D" id="3.30.420.130">
    <property type="entry name" value="Dinitrogenase iron-molybdenum cofactor biosynthesis domain"/>
    <property type="match status" value="1"/>
</dbReference>
<dbReference type="SUPFAM" id="SSF161111">
    <property type="entry name" value="Cation efflux protein transmembrane domain-like"/>
    <property type="match status" value="1"/>
</dbReference>
<feature type="transmembrane region" description="Helical" evidence="7">
    <location>
        <begin position="32"/>
        <end position="55"/>
    </location>
</feature>
<dbReference type="PANTHER" id="PTHR43840:SF15">
    <property type="entry name" value="MITOCHONDRIAL METAL TRANSPORTER 1-RELATED"/>
    <property type="match status" value="1"/>
</dbReference>
<feature type="transmembrane region" description="Helical" evidence="7">
    <location>
        <begin position="104"/>
        <end position="124"/>
    </location>
</feature>
<evidence type="ECO:0000256" key="4">
    <source>
        <dbReference type="ARBA" id="ARBA00022692"/>
    </source>
</evidence>
<keyword evidence="3" id="KW-0813">Transport</keyword>
<dbReference type="InterPro" id="IPR036837">
    <property type="entry name" value="Cation_efflux_CTD_sf"/>
</dbReference>
<sequence length="397" mass="44132">METSEKVALFSILVNVFLVIFKYVLAKISGSLALVADAVHSLSDVISSGAILIGIKISKRRSSSFPYGLYKVENLISLVVAFLILGAGFEIVKQTFSKGGVTYLRQIPIAIIGVCVTIIITYLFSRYEYKKGKQIGSPSIIADAQHIKTDMLSSLAILIGLFTESLGIGLDKFVALIIVLFIGKVALEILIDSIKVLLEASVDFATLDKVKSIALSEPRVAEVKNILGRSSGKYKFIELVIALKVHDLKTAHSISEQIEQKIKQQIPHVDHILIHYEPISKDVLIYTVPIDENQIDISDHFGDVPYFYFITLRKKDNRILEEKIISNPYAQEKKGRGIKVSEWLIKNGVDVVITRQRLEGRGPFYVLSDADIEIIPTQYKTIKEIKQALAKGSLEAE</sequence>
<evidence type="ECO:0000256" key="1">
    <source>
        <dbReference type="ARBA" id="ARBA00004141"/>
    </source>
</evidence>
<keyword evidence="6 7" id="KW-0472">Membrane</keyword>
<feature type="domain" description="Cation efflux protein cytoplasmic" evidence="10">
    <location>
        <begin position="206"/>
        <end position="278"/>
    </location>
</feature>
<comment type="similarity">
    <text evidence="2">Belongs to the cation diffusion facilitator (CDF) transporter (TC 2.A.4) family.</text>
</comment>